<keyword evidence="7" id="KW-1185">Reference proteome</keyword>
<keyword evidence="3 5" id="KW-1133">Transmembrane helix</keyword>
<proteinExistence type="predicted"/>
<evidence type="ECO:0000313" key="6">
    <source>
        <dbReference type="EMBL" id="CAG9321129.1"/>
    </source>
</evidence>
<dbReference type="Proteomes" id="UP001162131">
    <property type="component" value="Unassembled WGS sequence"/>
</dbReference>
<dbReference type="AlphaFoldDB" id="A0AAU9J599"/>
<feature type="transmembrane region" description="Helical" evidence="5">
    <location>
        <begin position="6"/>
        <end position="28"/>
    </location>
</feature>
<feature type="transmembrane region" description="Helical" evidence="5">
    <location>
        <begin position="196"/>
        <end position="215"/>
    </location>
</feature>
<dbReference type="EMBL" id="CAJZBQ010000027">
    <property type="protein sequence ID" value="CAG9321129.1"/>
    <property type="molecule type" value="Genomic_DNA"/>
</dbReference>
<dbReference type="GO" id="GO:0016020">
    <property type="term" value="C:membrane"/>
    <property type="evidence" value="ECO:0007669"/>
    <property type="project" value="UniProtKB-SubCell"/>
</dbReference>
<feature type="transmembrane region" description="Helical" evidence="5">
    <location>
        <begin position="289"/>
        <end position="306"/>
    </location>
</feature>
<accession>A0AAU9J599</accession>
<evidence type="ECO:0000256" key="5">
    <source>
        <dbReference type="SAM" id="Phobius"/>
    </source>
</evidence>
<name>A0AAU9J599_9CILI</name>
<dbReference type="GO" id="GO:0005385">
    <property type="term" value="F:zinc ion transmembrane transporter activity"/>
    <property type="evidence" value="ECO:0007669"/>
    <property type="project" value="TreeGrafter"/>
</dbReference>
<evidence type="ECO:0000256" key="4">
    <source>
        <dbReference type="ARBA" id="ARBA00023136"/>
    </source>
</evidence>
<dbReference type="PANTHER" id="PTHR11040">
    <property type="entry name" value="ZINC/IRON TRANSPORTER"/>
    <property type="match status" value="1"/>
</dbReference>
<protein>
    <submittedName>
        <fullName evidence="6">Uncharacterized protein</fullName>
    </submittedName>
</protein>
<sequence length="310" mass="34213">MELYVWKILSLLTILFVSISVGYTAFVLKKIPSRLTGVFSSFAGGTFLAIALLHLLPEGVEKLEEFKELPLGFLIALLGYLFILFIDKIAFDSHHLVTHGNRHVDLGVHNHKPVADEEENRLKHLISTRNRVVCHLGTGCGENCIALCESLTEPLLDNCHKRHTSYISSILLVFALCLHGILEGFAIGLQEDINDLINLVIAVTLHKVPEILALCISIGDMNQKHSITAVALLVMASPFGIVIGMLIMTYVSSFIVGILLSFTTGTFLYISASEIVVEEFAVSKNKWPKFCSLMFGVTIITLLLLLEGHE</sequence>
<feature type="transmembrane region" description="Helical" evidence="5">
    <location>
        <begin position="69"/>
        <end position="86"/>
    </location>
</feature>
<dbReference type="InterPro" id="IPR003689">
    <property type="entry name" value="ZIP"/>
</dbReference>
<dbReference type="Pfam" id="PF02535">
    <property type="entry name" value="Zip"/>
    <property type="match status" value="1"/>
</dbReference>
<keyword evidence="2 5" id="KW-0812">Transmembrane</keyword>
<dbReference type="PANTHER" id="PTHR11040:SF44">
    <property type="entry name" value="PROTEIN ZNTC-RELATED"/>
    <property type="match status" value="1"/>
</dbReference>
<evidence type="ECO:0000256" key="1">
    <source>
        <dbReference type="ARBA" id="ARBA00004141"/>
    </source>
</evidence>
<evidence type="ECO:0000256" key="3">
    <source>
        <dbReference type="ARBA" id="ARBA00022989"/>
    </source>
</evidence>
<reference evidence="6" key="1">
    <citation type="submission" date="2021-09" db="EMBL/GenBank/DDBJ databases">
        <authorList>
            <consortium name="AG Swart"/>
            <person name="Singh M."/>
            <person name="Singh A."/>
            <person name="Seah K."/>
            <person name="Emmerich C."/>
        </authorList>
    </citation>
    <scope>NUCLEOTIDE SEQUENCE</scope>
    <source>
        <strain evidence="6">ATCC30299</strain>
    </source>
</reference>
<keyword evidence="4 5" id="KW-0472">Membrane</keyword>
<comment type="subcellular location">
    <subcellularLocation>
        <location evidence="1">Membrane</location>
        <topology evidence="1">Multi-pass membrane protein</topology>
    </subcellularLocation>
</comment>
<evidence type="ECO:0000313" key="7">
    <source>
        <dbReference type="Proteomes" id="UP001162131"/>
    </source>
</evidence>
<comment type="caution">
    <text evidence="6">The sequence shown here is derived from an EMBL/GenBank/DDBJ whole genome shotgun (WGS) entry which is preliminary data.</text>
</comment>
<gene>
    <name evidence="6" type="ORF">BSTOLATCC_MIC27697</name>
</gene>
<organism evidence="6 7">
    <name type="scientific">Blepharisma stoltei</name>
    <dbReference type="NCBI Taxonomy" id="1481888"/>
    <lineage>
        <taxon>Eukaryota</taxon>
        <taxon>Sar</taxon>
        <taxon>Alveolata</taxon>
        <taxon>Ciliophora</taxon>
        <taxon>Postciliodesmatophora</taxon>
        <taxon>Heterotrichea</taxon>
        <taxon>Heterotrichida</taxon>
        <taxon>Blepharismidae</taxon>
        <taxon>Blepharisma</taxon>
    </lineage>
</organism>
<feature type="transmembrane region" description="Helical" evidence="5">
    <location>
        <begin position="35"/>
        <end position="57"/>
    </location>
</feature>
<evidence type="ECO:0000256" key="2">
    <source>
        <dbReference type="ARBA" id="ARBA00022692"/>
    </source>
</evidence>
<feature type="transmembrane region" description="Helical" evidence="5">
    <location>
        <begin position="254"/>
        <end position="277"/>
    </location>
</feature>
<feature type="transmembrane region" description="Helical" evidence="5">
    <location>
        <begin position="170"/>
        <end position="190"/>
    </location>
</feature>
<feature type="transmembrane region" description="Helical" evidence="5">
    <location>
        <begin position="227"/>
        <end position="248"/>
    </location>
</feature>